<evidence type="ECO:0000256" key="6">
    <source>
        <dbReference type="SAM" id="MobiDB-lite"/>
    </source>
</evidence>
<dbReference type="GO" id="GO:0005669">
    <property type="term" value="C:transcription factor TFIID complex"/>
    <property type="evidence" value="ECO:0007669"/>
    <property type="project" value="InterPro"/>
</dbReference>
<sequence length="347" mass="37941">MASPPHIPSINMPRKRGSISSLNGAPAKKRKPSHLRNAYSPESESAGGSPARYSRSPSIDSVATTSVLNGAGGKKKSKKKGDGDAASVVSSVRGGKAKGADGGSVAGGENADGADNGEYEDEDDEDDMGVEMDMAGEEGGMNAEERRNQEKEHERMLMEYMTPLQIDRYATYRRIRLKRETVRKLVNQTLSQSVPQPVIIAVTSYAKSFIGDLIDRALTVRDEWTVASTHLPNGAIPPAVLMQSLQRPSAHIKDERNKPTNQDITQAGMYLNQIDRAETLWKEIQEDSSLQERLKQSNKGPLTPAHLREALRRYKRDRYGGGAGFAGMSLEGVEKTMARTGGKRLFR</sequence>
<feature type="compositionally biased region" description="Polar residues" evidence="6">
    <location>
        <begin position="55"/>
        <end position="68"/>
    </location>
</feature>
<dbReference type="PANTHER" id="PTHR13218:SF8">
    <property type="entry name" value="TRANSCRIPTION INITIATION FACTOR TFIID SUBUNIT 11"/>
    <property type="match status" value="1"/>
</dbReference>
<dbReference type="Pfam" id="PF04719">
    <property type="entry name" value="TAFII28"/>
    <property type="match status" value="1"/>
</dbReference>
<dbReference type="AlphaFoldDB" id="A0A6A5QWT7"/>
<dbReference type="InterPro" id="IPR006809">
    <property type="entry name" value="TAFII28_dom"/>
</dbReference>
<accession>A0A6A5QWT7</accession>
<dbReference type="InterPro" id="IPR045127">
    <property type="entry name" value="TAF11-like"/>
</dbReference>
<dbReference type="EMBL" id="ML979133">
    <property type="protein sequence ID" value="KAF1919046.1"/>
    <property type="molecule type" value="Genomic_DNA"/>
</dbReference>
<dbReference type="GO" id="GO:0051123">
    <property type="term" value="P:RNA polymerase II preinitiation complex assembly"/>
    <property type="evidence" value="ECO:0007669"/>
    <property type="project" value="InterPro"/>
</dbReference>
<evidence type="ECO:0000256" key="4">
    <source>
        <dbReference type="ARBA" id="ARBA00023163"/>
    </source>
</evidence>
<dbReference type="CDD" id="cd08048">
    <property type="entry name" value="HFD_TAF11"/>
    <property type="match status" value="1"/>
</dbReference>
<name>A0A6A5QWT7_AMPQU</name>
<keyword evidence="9" id="KW-1185">Reference proteome</keyword>
<evidence type="ECO:0000256" key="2">
    <source>
        <dbReference type="ARBA" id="ARBA00009788"/>
    </source>
</evidence>
<dbReference type="InterPro" id="IPR009072">
    <property type="entry name" value="Histone-fold"/>
</dbReference>
<dbReference type="Proteomes" id="UP000800096">
    <property type="component" value="Unassembled WGS sequence"/>
</dbReference>
<dbReference type="GO" id="GO:0016251">
    <property type="term" value="F:RNA polymerase II general transcription initiation factor activity"/>
    <property type="evidence" value="ECO:0007669"/>
    <property type="project" value="TreeGrafter"/>
</dbReference>
<evidence type="ECO:0000256" key="5">
    <source>
        <dbReference type="ARBA" id="ARBA00023242"/>
    </source>
</evidence>
<feature type="compositionally biased region" description="Acidic residues" evidence="6">
    <location>
        <begin position="115"/>
        <end position="126"/>
    </location>
</feature>
<gene>
    <name evidence="8" type="ORF">BDU57DRAFT_511907</name>
</gene>
<comment type="subcellular location">
    <subcellularLocation>
        <location evidence="1">Nucleus</location>
    </subcellularLocation>
</comment>
<evidence type="ECO:0000256" key="1">
    <source>
        <dbReference type="ARBA" id="ARBA00004123"/>
    </source>
</evidence>
<dbReference type="GO" id="GO:0046982">
    <property type="term" value="F:protein heterodimerization activity"/>
    <property type="evidence" value="ECO:0007669"/>
    <property type="project" value="InterPro"/>
</dbReference>
<protein>
    <submittedName>
        <fullName evidence="8">HTAFII28-like protein conserved region-domain-containing protein</fullName>
    </submittedName>
</protein>
<evidence type="ECO:0000313" key="8">
    <source>
        <dbReference type="EMBL" id="KAF1919046.1"/>
    </source>
</evidence>
<evidence type="ECO:0000259" key="7">
    <source>
        <dbReference type="Pfam" id="PF04719"/>
    </source>
</evidence>
<comment type="similarity">
    <text evidence="2">Belongs to the TAF11 family.</text>
</comment>
<evidence type="ECO:0000256" key="3">
    <source>
        <dbReference type="ARBA" id="ARBA00023015"/>
    </source>
</evidence>
<keyword evidence="5" id="KW-0539">Nucleus</keyword>
<keyword evidence="3" id="KW-0805">Transcription regulation</keyword>
<keyword evidence="4" id="KW-0804">Transcription</keyword>
<dbReference type="OrthoDB" id="28335at2759"/>
<organism evidence="8 9">
    <name type="scientific">Ampelomyces quisqualis</name>
    <name type="common">Powdery mildew agent</name>
    <dbReference type="NCBI Taxonomy" id="50730"/>
    <lineage>
        <taxon>Eukaryota</taxon>
        <taxon>Fungi</taxon>
        <taxon>Dikarya</taxon>
        <taxon>Ascomycota</taxon>
        <taxon>Pezizomycotina</taxon>
        <taxon>Dothideomycetes</taxon>
        <taxon>Pleosporomycetidae</taxon>
        <taxon>Pleosporales</taxon>
        <taxon>Pleosporineae</taxon>
        <taxon>Phaeosphaeriaceae</taxon>
        <taxon>Ampelomyces</taxon>
    </lineage>
</organism>
<feature type="domain" description="TAFII28-like protein" evidence="7">
    <location>
        <begin position="156"/>
        <end position="227"/>
    </location>
</feature>
<feature type="region of interest" description="Disordered" evidence="6">
    <location>
        <begin position="1"/>
        <end position="126"/>
    </location>
</feature>
<evidence type="ECO:0000313" key="9">
    <source>
        <dbReference type="Proteomes" id="UP000800096"/>
    </source>
</evidence>
<dbReference type="PANTHER" id="PTHR13218">
    <property type="entry name" value="TRANSCRIPTION INITIATION FACTOR TFIID SUBUNIT 11-RELATED"/>
    <property type="match status" value="1"/>
</dbReference>
<dbReference type="Gene3D" id="1.10.20.10">
    <property type="entry name" value="Histone, subunit A"/>
    <property type="match status" value="1"/>
</dbReference>
<proteinExistence type="inferred from homology"/>
<reference evidence="8" key="1">
    <citation type="journal article" date="2020" name="Stud. Mycol.">
        <title>101 Dothideomycetes genomes: a test case for predicting lifestyles and emergence of pathogens.</title>
        <authorList>
            <person name="Haridas S."/>
            <person name="Albert R."/>
            <person name="Binder M."/>
            <person name="Bloem J."/>
            <person name="Labutti K."/>
            <person name="Salamov A."/>
            <person name="Andreopoulos B."/>
            <person name="Baker S."/>
            <person name="Barry K."/>
            <person name="Bills G."/>
            <person name="Bluhm B."/>
            <person name="Cannon C."/>
            <person name="Castanera R."/>
            <person name="Culley D."/>
            <person name="Daum C."/>
            <person name="Ezra D."/>
            <person name="Gonzalez J."/>
            <person name="Henrissat B."/>
            <person name="Kuo A."/>
            <person name="Liang C."/>
            <person name="Lipzen A."/>
            <person name="Lutzoni F."/>
            <person name="Magnuson J."/>
            <person name="Mondo S."/>
            <person name="Nolan M."/>
            <person name="Ohm R."/>
            <person name="Pangilinan J."/>
            <person name="Park H.-J."/>
            <person name="Ramirez L."/>
            <person name="Alfaro M."/>
            <person name="Sun H."/>
            <person name="Tritt A."/>
            <person name="Yoshinaga Y."/>
            <person name="Zwiers L.-H."/>
            <person name="Turgeon B."/>
            <person name="Goodwin S."/>
            <person name="Spatafora J."/>
            <person name="Crous P."/>
            <person name="Grigoriev I."/>
        </authorList>
    </citation>
    <scope>NUCLEOTIDE SEQUENCE</scope>
    <source>
        <strain evidence="8">HMLAC05119</strain>
    </source>
</reference>
<dbReference type="SUPFAM" id="SSF47113">
    <property type="entry name" value="Histone-fold"/>
    <property type="match status" value="1"/>
</dbReference>